<proteinExistence type="predicted"/>
<dbReference type="InterPro" id="IPR036291">
    <property type="entry name" value="NAD(P)-bd_dom_sf"/>
</dbReference>
<dbReference type="Proteomes" id="UP000193218">
    <property type="component" value="Unassembled WGS sequence"/>
</dbReference>
<dbReference type="PANTHER" id="PTHR43060:SF17">
    <property type="entry name" value="L-THREONATE DEHYDROGENASE"/>
    <property type="match status" value="1"/>
</dbReference>
<feature type="chain" id="PRO_5012305028" evidence="1">
    <location>
        <begin position="27"/>
        <end position="598"/>
    </location>
</feature>
<dbReference type="InterPro" id="IPR006115">
    <property type="entry name" value="6PGDH_NADP-bd"/>
</dbReference>
<dbReference type="InParanoid" id="A0A1Y1U9P5"/>
<dbReference type="Gene3D" id="1.10.1040.10">
    <property type="entry name" value="N-(1-d-carboxylethyl)-l-norvaline Dehydrogenase, domain 2"/>
    <property type="match status" value="2"/>
</dbReference>
<dbReference type="PANTHER" id="PTHR43060">
    <property type="entry name" value="3-HYDROXYISOBUTYRATE DEHYDROGENASE-LIKE 1, MITOCHONDRIAL-RELATED"/>
    <property type="match status" value="1"/>
</dbReference>
<protein>
    <submittedName>
        <fullName evidence="4">NAD binding domain of 6-phosphogluconate dehydrogenase-domain-containing protein</fullName>
    </submittedName>
</protein>
<feature type="domain" description="6-phosphogluconate dehydrogenase NADP-binding" evidence="2">
    <location>
        <begin position="337"/>
        <end position="455"/>
    </location>
</feature>
<dbReference type="OrthoDB" id="435038at2759"/>
<name>A0A1Y1U9P5_9TREE</name>
<dbReference type="Pfam" id="PF03446">
    <property type="entry name" value="NAD_binding_2"/>
    <property type="match status" value="2"/>
</dbReference>
<feature type="domain" description="3-hydroxyisobutyrate dehydrogenase-like NAD-binding" evidence="3">
    <location>
        <begin position="177"/>
        <end position="296"/>
    </location>
</feature>
<dbReference type="Pfam" id="PF14833">
    <property type="entry name" value="NAD_binding_11"/>
    <property type="match status" value="2"/>
</dbReference>
<dbReference type="AlphaFoldDB" id="A0A1Y1U9P5"/>
<sequence>MASANVPLVAWIGLGAMGLPMATCLAKNGVTVQAYDVWAPSLEKAVQGGCKGCGSPSEAAQGASILGLMVVNVGQVEDLLFGEPRVAEALATGAVIVVFSTCPPSAMSLLQDRLDLLKKDIHIIDSPVSGGSTRAGAGTLAIMSSGPSSAIEKARPMIELLTQPPEGGLSVVGDKLGAASDFKLINQVYCAIQICVTGEAMAFAKSLGLNPRLAYNVIKTASGSSFMFGHRVPWQLRDDGILKSAMTIIAKDVGIVMDEARLHCFPAPMCSVAEQVFTAALGAGLAREDDGNVVKLWSRFGVPHEYETGTDAEETDKAKELNLKAGPKPSKVLFMDALDRYAKVGGTTTDDPAKDAAECDVVVITTVTALQAEAALLSIAPSLRADSTIIVCSTIAPSDAVRLDGIARKHNVSVVDAPISGGPTKAAAGDLTIMASGTDEALVKALPVLQAMAKNSSKLHLIPGGAGSGSKLKIVNNLLAGIHICAAAEATAFARKKGMDLLAVYDVVSKGAAASTVMVDRMPRMLAKNPPVFSATTTFVKDLGLALSEGKRANCPLFLGAAAHQQFIRAVASGWAKEDDSAVSRLWEFMGIDVTLSS</sequence>
<dbReference type="InterPro" id="IPR008927">
    <property type="entry name" value="6-PGluconate_DH-like_C_sf"/>
</dbReference>
<comment type="caution">
    <text evidence="4">The sequence shown here is derived from an EMBL/GenBank/DDBJ whole genome shotgun (WGS) entry which is preliminary data.</text>
</comment>
<evidence type="ECO:0000259" key="3">
    <source>
        <dbReference type="Pfam" id="PF14833"/>
    </source>
</evidence>
<organism evidence="4 5">
    <name type="scientific">Kockovaella imperatae</name>
    <dbReference type="NCBI Taxonomy" id="4999"/>
    <lineage>
        <taxon>Eukaryota</taxon>
        <taxon>Fungi</taxon>
        <taxon>Dikarya</taxon>
        <taxon>Basidiomycota</taxon>
        <taxon>Agaricomycotina</taxon>
        <taxon>Tremellomycetes</taxon>
        <taxon>Tremellales</taxon>
        <taxon>Cuniculitremaceae</taxon>
        <taxon>Kockovaella</taxon>
    </lineage>
</organism>
<accession>A0A1Y1U9P5</accession>
<feature type="domain" description="6-phosphogluconate dehydrogenase NADP-binding" evidence="2">
    <location>
        <begin position="9"/>
        <end position="161"/>
    </location>
</feature>
<evidence type="ECO:0000256" key="1">
    <source>
        <dbReference type="SAM" id="SignalP"/>
    </source>
</evidence>
<evidence type="ECO:0000313" key="5">
    <source>
        <dbReference type="Proteomes" id="UP000193218"/>
    </source>
</evidence>
<gene>
    <name evidence="4" type="ORF">BD324DRAFT_643273</name>
</gene>
<feature type="domain" description="3-hydroxyisobutyrate dehydrogenase-like NAD-binding" evidence="3">
    <location>
        <begin position="467"/>
        <end position="586"/>
    </location>
</feature>
<dbReference type="SUPFAM" id="SSF48179">
    <property type="entry name" value="6-phosphogluconate dehydrogenase C-terminal domain-like"/>
    <property type="match status" value="2"/>
</dbReference>
<dbReference type="Gene3D" id="3.40.50.720">
    <property type="entry name" value="NAD(P)-binding Rossmann-like Domain"/>
    <property type="match status" value="2"/>
</dbReference>
<dbReference type="SUPFAM" id="SSF51735">
    <property type="entry name" value="NAD(P)-binding Rossmann-fold domains"/>
    <property type="match status" value="2"/>
</dbReference>
<dbReference type="InterPro" id="IPR013328">
    <property type="entry name" value="6PGD_dom2"/>
</dbReference>
<dbReference type="GeneID" id="33559343"/>
<dbReference type="GO" id="GO:0050661">
    <property type="term" value="F:NADP binding"/>
    <property type="evidence" value="ECO:0007669"/>
    <property type="project" value="InterPro"/>
</dbReference>
<feature type="signal peptide" evidence="1">
    <location>
        <begin position="1"/>
        <end position="26"/>
    </location>
</feature>
<keyword evidence="1" id="KW-0732">Signal</keyword>
<dbReference type="GO" id="GO:0051287">
    <property type="term" value="F:NAD binding"/>
    <property type="evidence" value="ECO:0007669"/>
    <property type="project" value="InterPro"/>
</dbReference>
<keyword evidence="5" id="KW-1185">Reference proteome</keyword>
<reference evidence="4 5" key="1">
    <citation type="submission" date="2017-03" db="EMBL/GenBank/DDBJ databases">
        <title>Widespread Adenine N6-methylation of Active Genes in Fungi.</title>
        <authorList>
            <consortium name="DOE Joint Genome Institute"/>
            <person name="Mondo S.J."/>
            <person name="Dannebaum R.O."/>
            <person name="Kuo R.C."/>
            <person name="Louie K.B."/>
            <person name="Bewick A.J."/>
            <person name="Labutti K."/>
            <person name="Haridas S."/>
            <person name="Kuo A."/>
            <person name="Salamov A."/>
            <person name="Ahrendt S.R."/>
            <person name="Lau R."/>
            <person name="Bowen B.P."/>
            <person name="Lipzen A."/>
            <person name="Sullivan W."/>
            <person name="Andreopoulos W.B."/>
            <person name="Clum A."/>
            <person name="Lindquist E."/>
            <person name="Daum C."/>
            <person name="Northen T.R."/>
            <person name="Ramamoorthy G."/>
            <person name="Schmitz R.J."/>
            <person name="Gryganskyi A."/>
            <person name="Culley D."/>
            <person name="Magnuson J."/>
            <person name="James T.Y."/>
            <person name="O'Malley M.A."/>
            <person name="Stajich J.E."/>
            <person name="Spatafora J.W."/>
            <person name="Visel A."/>
            <person name="Grigoriev I.V."/>
        </authorList>
    </citation>
    <scope>NUCLEOTIDE SEQUENCE [LARGE SCALE GENOMIC DNA]</scope>
    <source>
        <strain evidence="4 5">NRRL Y-17943</strain>
    </source>
</reference>
<dbReference type="STRING" id="4999.A0A1Y1U9P5"/>
<dbReference type="EMBL" id="NBSH01000013">
    <property type="protein sequence ID" value="ORX34751.1"/>
    <property type="molecule type" value="Genomic_DNA"/>
</dbReference>
<dbReference type="InterPro" id="IPR029154">
    <property type="entry name" value="HIBADH-like_NADP-bd"/>
</dbReference>
<evidence type="ECO:0000259" key="2">
    <source>
        <dbReference type="Pfam" id="PF03446"/>
    </source>
</evidence>
<evidence type="ECO:0000313" key="4">
    <source>
        <dbReference type="EMBL" id="ORX34751.1"/>
    </source>
</evidence>
<dbReference type="RefSeq" id="XP_021868993.1">
    <property type="nucleotide sequence ID" value="XM_022017534.1"/>
</dbReference>